<keyword evidence="3" id="KW-0238">DNA-binding</keyword>
<dbReference type="PROSITE" id="PS50931">
    <property type="entry name" value="HTH_LYSR"/>
    <property type="match status" value="1"/>
</dbReference>
<accession>A0A1H4JCX4</accession>
<dbReference type="SUPFAM" id="SSF53850">
    <property type="entry name" value="Periplasmic binding protein-like II"/>
    <property type="match status" value="1"/>
</dbReference>
<dbReference type="PANTHER" id="PTHR30126:SF91">
    <property type="entry name" value="LYSR FAMILY TRANSCRIPTIONAL REGULATOR"/>
    <property type="match status" value="1"/>
</dbReference>
<dbReference type="Pfam" id="PF00126">
    <property type="entry name" value="HTH_1"/>
    <property type="match status" value="1"/>
</dbReference>
<dbReference type="InterPro" id="IPR036390">
    <property type="entry name" value="WH_DNA-bd_sf"/>
</dbReference>
<reference evidence="7" key="1">
    <citation type="submission" date="2016-10" db="EMBL/GenBank/DDBJ databases">
        <authorList>
            <person name="Varghese N."/>
            <person name="Submissions S."/>
        </authorList>
    </citation>
    <scope>NUCLEOTIDE SEQUENCE [LARGE SCALE GENOMIC DNA]</scope>
    <source>
        <strain evidence="7">DSM 9751</strain>
    </source>
</reference>
<evidence type="ECO:0000256" key="4">
    <source>
        <dbReference type="ARBA" id="ARBA00023163"/>
    </source>
</evidence>
<comment type="similarity">
    <text evidence="1">Belongs to the LysR transcriptional regulatory family.</text>
</comment>
<dbReference type="AlphaFoldDB" id="A0A1H4JCX4"/>
<evidence type="ECO:0000259" key="5">
    <source>
        <dbReference type="PROSITE" id="PS50931"/>
    </source>
</evidence>
<evidence type="ECO:0000313" key="7">
    <source>
        <dbReference type="Proteomes" id="UP000198982"/>
    </source>
</evidence>
<dbReference type="InterPro" id="IPR005119">
    <property type="entry name" value="LysR_subst-bd"/>
</dbReference>
<evidence type="ECO:0000256" key="3">
    <source>
        <dbReference type="ARBA" id="ARBA00023125"/>
    </source>
</evidence>
<keyword evidence="7" id="KW-1185">Reference proteome</keyword>
<keyword evidence="2" id="KW-0805">Transcription regulation</keyword>
<dbReference type="RefSeq" id="WP_092309035.1">
    <property type="nucleotide sequence ID" value="NZ_FNTJ01000001.1"/>
</dbReference>
<dbReference type="GO" id="GO:0000976">
    <property type="term" value="F:transcription cis-regulatory region binding"/>
    <property type="evidence" value="ECO:0007669"/>
    <property type="project" value="TreeGrafter"/>
</dbReference>
<proteinExistence type="inferred from homology"/>
<dbReference type="Proteomes" id="UP000198982">
    <property type="component" value="Unassembled WGS sequence"/>
</dbReference>
<organism evidence="6 7">
    <name type="scientific">Pseudomonas saponiphila</name>
    <dbReference type="NCBI Taxonomy" id="556534"/>
    <lineage>
        <taxon>Bacteria</taxon>
        <taxon>Pseudomonadati</taxon>
        <taxon>Pseudomonadota</taxon>
        <taxon>Gammaproteobacteria</taxon>
        <taxon>Pseudomonadales</taxon>
        <taxon>Pseudomonadaceae</taxon>
        <taxon>Pseudomonas</taxon>
    </lineage>
</organism>
<gene>
    <name evidence="6" type="ORF">SAMN05216178_0258</name>
</gene>
<dbReference type="Gene3D" id="1.10.10.10">
    <property type="entry name" value="Winged helix-like DNA-binding domain superfamily/Winged helix DNA-binding domain"/>
    <property type="match status" value="1"/>
</dbReference>
<dbReference type="InterPro" id="IPR036388">
    <property type="entry name" value="WH-like_DNA-bd_sf"/>
</dbReference>
<keyword evidence="4" id="KW-0804">Transcription</keyword>
<sequence length="304" mass="34203">MRFSLEQLQMFVQAAQTGSFSAAARKLGKTQSTVSVAIANLEADLGVELFDRSSRSPVLTASGRKMLLQAEAVLERCLTLQASADCLSQALEPQLTLVIETPYGPLMPVLREFEQAFPYVDLLIRHPLSGDASELVARGEAMLGIAFSQPGYPRELEFQQLGKLIMLHVCHPDHPLARLDSVTFDDLHGHRRLAFSAHADKLPSSEYLRCSQLWQAENYLALLEMVRAGLGWATLPRQLIQRELAQGELVELQLGAYPHTDWLVGVDLLWARQRAMGKAERWLKERLLRQKVYEVDRRGQSTTW</sequence>
<dbReference type="GO" id="GO:0003700">
    <property type="term" value="F:DNA-binding transcription factor activity"/>
    <property type="evidence" value="ECO:0007669"/>
    <property type="project" value="InterPro"/>
</dbReference>
<dbReference type="InterPro" id="IPR000847">
    <property type="entry name" value="LysR_HTH_N"/>
</dbReference>
<dbReference type="Gene3D" id="3.40.190.290">
    <property type="match status" value="1"/>
</dbReference>
<name>A0A1H4JCX4_9PSED</name>
<feature type="domain" description="HTH lysR-type" evidence="5">
    <location>
        <begin position="3"/>
        <end position="60"/>
    </location>
</feature>
<dbReference type="PRINTS" id="PR00039">
    <property type="entry name" value="HTHLYSR"/>
</dbReference>
<protein>
    <submittedName>
        <fullName evidence="6">Transcriptional regulator, LysR family</fullName>
    </submittedName>
</protein>
<evidence type="ECO:0000256" key="1">
    <source>
        <dbReference type="ARBA" id="ARBA00009437"/>
    </source>
</evidence>
<dbReference type="SUPFAM" id="SSF46785">
    <property type="entry name" value="Winged helix' DNA-binding domain"/>
    <property type="match status" value="1"/>
</dbReference>
<dbReference type="PANTHER" id="PTHR30126">
    <property type="entry name" value="HTH-TYPE TRANSCRIPTIONAL REGULATOR"/>
    <property type="match status" value="1"/>
</dbReference>
<evidence type="ECO:0000313" key="6">
    <source>
        <dbReference type="EMBL" id="SEB43422.1"/>
    </source>
</evidence>
<dbReference type="EMBL" id="FNTJ01000001">
    <property type="protein sequence ID" value="SEB43422.1"/>
    <property type="molecule type" value="Genomic_DNA"/>
</dbReference>
<dbReference type="FunFam" id="1.10.10.10:FF:000001">
    <property type="entry name" value="LysR family transcriptional regulator"/>
    <property type="match status" value="1"/>
</dbReference>
<evidence type="ECO:0000256" key="2">
    <source>
        <dbReference type="ARBA" id="ARBA00023015"/>
    </source>
</evidence>
<dbReference type="Pfam" id="PF03466">
    <property type="entry name" value="LysR_substrate"/>
    <property type="match status" value="1"/>
</dbReference>